<feature type="non-terminal residue" evidence="2">
    <location>
        <position position="45"/>
    </location>
</feature>
<organism evidence="2 3">
    <name type="scientific">Candidatus Desulfacyla euxinica</name>
    <dbReference type="NCBI Taxonomy" id="2841693"/>
    <lineage>
        <taxon>Bacteria</taxon>
        <taxon>Deltaproteobacteria</taxon>
        <taxon>Candidatus Desulfacyla</taxon>
    </lineage>
</organism>
<accession>A0A8J6N621</accession>
<feature type="domain" description="Aldehyde ferredoxin oxidoreductase N-terminal" evidence="1">
    <location>
        <begin position="7"/>
        <end position="44"/>
    </location>
</feature>
<gene>
    <name evidence="2" type="ORF">H8E19_18550</name>
</gene>
<proteinExistence type="predicted"/>
<protein>
    <recommendedName>
        <fullName evidence="1">Aldehyde ferredoxin oxidoreductase N-terminal domain-containing protein</fullName>
    </recommendedName>
</protein>
<dbReference type="Pfam" id="PF02730">
    <property type="entry name" value="AFOR_N"/>
    <property type="match status" value="1"/>
</dbReference>
<dbReference type="GO" id="GO:0016625">
    <property type="term" value="F:oxidoreductase activity, acting on the aldehyde or oxo group of donors, iron-sulfur protein as acceptor"/>
    <property type="evidence" value="ECO:0007669"/>
    <property type="project" value="InterPro"/>
</dbReference>
<dbReference type="Gene3D" id="3.60.9.10">
    <property type="entry name" value="Aldehyde ferredoxin oxidoreductase, N-terminal domain"/>
    <property type="match status" value="1"/>
</dbReference>
<dbReference type="InterPro" id="IPR013983">
    <property type="entry name" value="Ald_Fedxn_OxRdtase_N"/>
</dbReference>
<dbReference type="Proteomes" id="UP000650524">
    <property type="component" value="Unassembled WGS sequence"/>
</dbReference>
<dbReference type="InterPro" id="IPR036503">
    <property type="entry name" value="Ald_Fedxn_OxRdtase_N_sf"/>
</dbReference>
<name>A0A8J6N621_9DELT</name>
<evidence type="ECO:0000259" key="1">
    <source>
        <dbReference type="Pfam" id="PF02730"/>
    </source>
</evidence>
<dbReference type="AlphaFoldDB" id="A0A8J6N621"/>
<evidence type="ECO:0000313" key="3">
    <source>
        <dbReference type="Proteomes" id="UP000650524"/>
    </source>
</evidence>
<comment type="caution">
    <text evidence="2">The sequence shown here is derived from an EMBL/GenBank/DDBJ whole genome shotgun (WGS) entry which is preliminary data.</text>
</comment>
<dbReference type="EMBL" id="JACNJD010000382">
    <property type="protein sequence ID" value="MBC8179410.1"/>
    <property type="molecule type" value="Genomic_DNA"/>
</dbReference>
<dbReference type="GO" id="GO:0051536">
    <property type="term" value="F:iron-sulfur cluster binding"/>
    <property type="evidence" value="ECO:0007669"/>
    <property type="project" value="InterPro"/>
</dbReference>
<evidence type="ECO:0000313" key="2">
    <source>
        <dbReference type="EMBL" id="MBC8179410.1"/>
    </source>
</evidence>
<dbReference type="SUPFAM" id="SSF56228">
    <property type="entry name" value="Aldehyde ferredoxin oxidoreductase, N-terminal domain"/>
    <property type="match status" value="1"/>
</dbReference>
<sequence>MKGFYNQILKINLSDQSYQTEPVADDILEKYLGGKGLATHLLLEN</sequence>
<reference evidence="2 3" key="1">
    <citation type="submission" date="2020-08" db="EMBL/GenBank/DDBJ databases">
        <title>Bridging the membrane lipid divide: bacteria of the FCB group superphylum have the potential to synthesize archaeal ether lipids.</title>
        <authorList>
            <person name="Villanueva L."/>
            <person name="Von Meijenfeldt F.A.B."/>
            <person name="Westbye A.B."/>
            <person name="Yadav S."/>
            <person name="Hopmans E.C."/>
            <person name="Dutilh B.E."/>
            <person name="Sinninghe Damste J.S."/>
        </authorList>
    </citation>
    <scope>NUCLEOTIDE SEQUENCE [LARGE SCALE GENOMIC DNA]</scope>
    <source>
        <strain evidence="2">NIOZ-UU27</strain>
    </source>
</reference>